<organism evidence="2 3">
    <name type="scientific">Nematocida ausubeli (strain ATCC PRA-371 / ERTm2)</name>
    <name type="common">Nematode killer fungus</name>
    <dbReference type="NCBI Taxonomy" id="1913371"/>
    <lineage>
        <taxon>Eukaryota</taxon>
        <taxon>Fungi</taxon>
        <taxon>Fungi incertae sedis</taxon>
        <taxon>Microsporidia</taxon>
        <taxon>Nematocida</taxon>
    </lineage>
</organism>
<dbReference type="OrthoDB" id="2189171at2759"/>
<dbReference type="Proteomes" id="UP000054524">
    <property type="component" value="Unassembled WGS sequence"/>
</dbReference>
<proteinExistence type="predicted"/>
<dbReference type="AlphaFoldDB" id="A0A086IZP3"/>
<reference evidence="2 3" key="1">
    <citation type="journal article" date="2014" name="Genome Announc.">
        <title>Genome Sequence of the Microsporidian Species Nematocida sp1 Strain ERTm6 (ATCC PRA-372).</title>
        <authorList>
            <person name="Bakowski M.A."/>
            <person name="Priest M."/>
            <person name="Young S."/>
            <person name="Cuomo C.A."/>
            <person name="Troemel E.R."/>
        </authorList>
    </citation>
    <scope>NUCLEOTIDE SEQUENCE [LARGE SCALE GENOMIC DNA]</scope>
    <source>
        <strain evidence="2 3">ERTm6</strain>
    </source>
</reference>
<dbReference type="HOGENOM" id="CLU_1272612_0_0_1"/>
<dbReference type="EMBL" id="AKIJ01000005">
    <property type="protein sequence ID" value="KFG25361.1"/>
    <property type="molecule type" value="Genomic_DNA"/>
</dbReference>
<dbReference type="RefSeq" id="XP_052903916.1">
    <property type="nucleotide sequence ID" value="XM_053049745.1"/>
</dbReference>
<feature type="region of interest" description="Disordered" evidence="1">
    <location>
        <begin position="101"/>
        <end position="154"/>
    </location>
</feature>
<comment type="caution">
    <text evidence="2">The sequence shown here is derived from an EMBL/GenBank/DDBJ whole genome shotgun (WGS) entry which is preliminary data.</text>
</comment>
<evidence type="ECO:0000313" key="2">
    <source>
        <dbReference type="EMBL" id="KFG25361.1"/>
    </source>
</evidence>
<protein>
    <submittedName>
        <fullName evidence="2">Uncharacterized protein</fullName>
    </submittedName>
</protein>
<dbReference type="GeneID" id="77677106"/>
<feature type="compositionally biased region" description="Basic and acidic residues" evidence="1">
    <location>
        <begin position="131"/>
        <end position="146"/>
    </location>
</feature>
<sequence length="225" mass="25684">MREYNKGAPKELTEYSKKEALSRYSVIWNQLYRILSAEDSIDRVKEKLKGLKDTEIVLSAHIRAENAEENEKENEKGNDSFIGLGDLTMDSLLTIPSEDIPQEENLPAHGKGASTRVSQHIPEKSSRKRMDKLVVDDSESESHSNETDEEDSEYAISYDELSDECSEVSSRHSEQDNEFRAAHLVIEPPQESAVEDELSEDVIKMRFNPDGVKRVRTNNRFGNMY</sequence>
<evidence type="ECO:0000313" key="3">
    <source>
        <dbReference type="Proteomes" id="UP000054524"/>
    </source>
</evidence>
<evidence type="ECO:0000256" key="1">
    <source>
        <dbReference type="SAM" id="MobiDB-lite"/>
    </source>
</evidence>
<accession>A0A086IZP3</accession>
<gene>
    <name evidence="2" type="ORF">NESG_02133</name>
</gene>
<keyword evidence="3" id="KW-1185">Reference proteome</keyword>
<name>A0A086IZP3_NEMA1</name>